<dbReference type="Pfam" id="PF13521">
    <property type="entry name" value="AAA_28"/>
    <property type="match status" value="1"/>
</dbReference>
<dbReference type="EMBL" id="SNWF01000004">
    <property type="protein sequence ID" value="TDN93651.1"/>
    <property type="molecule type" value="Genomic_DNA"/>
</dbReference>
<dbReference type="InterPro" id="IPR027417">
    <property type="entry name" value="P-loop_NTPase"/>
</dbReference>
<dbReference type="InterPro" id="IPR038727">
    <property type="entry name" value="NadR/Ttd14_AAA_dom"/>
</dbReference>
<keyword evidence="2" id="KW-0548">Nucleotidyltransferase</keyword>
<dbReference type="AlphaFoldDB" id="A0A4R6GFH9"/>
<dbReference type="PANTHER" id="PTHR37512:SF1">
    <property type="entry name" value="NADR_TTD14 AAA DOMAIN-CONTAINING PROTEIN"/>
    <property type="match status" value="1"/>
</dbReference>
<dbReference type="PANTHER" id="PTHR37512">
    <property type="entry name" value="TRIFUNCTIONAL NAD BIOSYNTHESIS/REGULATOR PROTEIN NADR"/>
    <property type="match status" value="1"/>
</dbReference>
<accession>A0A4R6GFH9</accession>
<dbReference type="InterPro" id="IPR052735">
    <property type="entry name" value="NAD_biosynth-regulator"/>
</dbReference>
<dbReference type="GO" id="GO:0016779">
    <property type="term" value="F:nucleotidyltransferase activity"/>
    <property type="evidence" value="ECO:0007669"/>
    <property type="project" value="UniProtKB-KW"/>
</dbReference>
<organism evidence="2 3">
    <name type="scientific">Herminiimonas fonticola</name>
    <dbReference type="NCBI Taxonomy" id="303380"/>
    <lineage>
        <taxon>Bacteria</taxon>
        <taxon>Pseudomonadati</taxon>
        <taxon>Pseudomonadota</taxon>
        <taxon>Betaproteobacteria</taxon>
        <taxon>Burkholderiales</taxon>
        <taxon>Oxalobacteraceae</taxon>
        <taxon>Herminiimonas</taxon>
    </lineage>
</organism>
<evidence type="ECO:0000313" key="2">
    <source>
        <dbReference type="EMBL" id="TDN93651.1"/>
    </source>
</evidence>
<sequence>MSTSIQRVVILGAESTGKSTLAAALAIHYQTVWVPEYLREFVESRQRTPWTEEQLPIAITQRERETENEARAHRFLFCDTSPLMTAVYSEYYFGQADAELNALASRHDYAATIVTAPTTPWMPDGLQRESDAVRQQIHARLVRKLDDGSITYLLVNGDTQQRIAQVDAYLTQRKVT</sequence>
<evidence type="ECO:0000313" key="3">
    <source>
        <dbReference type="Proteomes" id="UP000294737"/>
    </source>
</evidence>
<dbReference type="RefSeq" id="WP_112990368.1">
    <property type="nucleotide sequence ID" value="NZ_PTLZ01000001.1"/>
</dbReference>
<dbReference type="SUPFAM" id="SSF52540">
    <property type="entry name" value="P-loop containing nucleoside triphosphate hydrolases"/>
    <property type="match status" value="1"/>
</dbReference>
<proteinExistence type="predicted"/>
<dbReference type="OrthoDB" id="9151999at2"/>
<keyword evidence="3" id="KW-1185">Reference proteome</keyword>
<keyword evidence="2" id="KW-0808">Transferase</keyword>
<name>A0A4R6GFH9_9BURK</name>
<dbReference type="Gene3D" id="3.40.50.300">
    <property type="entry name" value="P-loop containing nucleotide triphosphate hydrolases"/>
    <property type="match status" value="1"/>
</dbReference>
<reference evidence="2 3" key="1">
    <citation type="submission" date="2019-03" db="EMBL/GenBank/DDBJ databases">
        <title>Genomic Encyclopedia of Type Strains, Phase IV (KMG-IV): sequencing the most valuable type-strain genomes for metagenomic binning, comparative biology and taxonomic classification.</title>
        <authorList>
            <person name="Goeker M."/>
        </authorList>
    </citation>
    <scope>NUCLEOTIDE SEQUENCE [LARGE SCALE GENOMIC DNA]</scope>
    <source>
        <strain evidence="2 3">DSM 18555</strain>
    </source>
</reference>
<evidence type="ECO:0000259" key="1">
    <source>
        <dbReference type="Pfam" id="PF13521"/>
    </source>
</evidence>
<gene>
    <name evidence="2" type="ORF">EV677_0181</name>
</gene>
<comment type="caution">
    <text evidence="2">The sequence shown here is derived from an EMBL/GenBank/DDBJ whole genome shotgun (WGS) entry which is preliminary data.</text>
</comment>
<protein>
    <submittedName>
        <fullName evidence="2">NadR type nicotinamide-nucleotide adenylyltransferase</fullName>
    </submittedName>
</protein>
<dbReference type="Proteomes" id="UP000294737">
    <property type="component" value="Unassembled WGS sequence"/>
</dbReference>
<feature type="domain" description="NadR/Ttd14 AAA" evidence="1">
    <location>
        <begin position="7"/>
        <end position="162"/>
    </location>
</feature>